<protein>
    <submittedName>
        <fullName evidence="9">ABC transporter permease</fullName>
    </submittedName>
</protein>
<dbReference type="InterPro" id="IPR035906">
    <property type="entry name" value="MetI-like_sf"/>
</dbReference>
<comment type="subcellular location">
    <subcellularLocation>
        <location evidence="1 7">Cell membrane</location>
        <topology evidence="1 7">Multi-pass membrane protein</topology>
    </subcellularLocation>
</comment>
<dbReference type="PANTHER" id="PTHR30183:SF2">
    <property type="entry name" value="IRON UTILIZATION PROTEIN"/>
    <property type="match status" value="1"/>
</dbReference>
<evidence type="ECO:0000256" key="3">
    <source>
        <dbReference type="ARBA" id="ARBA00022475"/>
    </source>
</evidence>
<reference evidence="10" key="1">
    <citation type="journal article" date="2019" name="Int. J. Syst. Evol. Microbiol.">
        <title>The Global Catalogue of Microorganisms (GCM) 10K type strain sequencing project: providing services to taxonomists for standard genome sequencing and annotation.</title>
        <authorList>
            <consortium name="The Broad Institute Genomics Platform"/>
            <consortium name="The Broad Institute Genome Sequencing Center for Infectious Disease"/>
            <person name="Wu L."/>
            <person name="Ma J."/>
        </authorList>
    </citation>
    <scope>NUCLEOTIDE SEQUENCE [LARGE SCALE GENOMIC DNA]</scope>
    <source>
        <strain evidence="10">CGMCC 1.16444</strain>
    </source>
</reference>
<dbReference type="EMBL" id="JBHSJF010000004">
    <property type="protein sequence ID" value="MFC5067211.1"/>
    <property type="molecule type" value="Genomic_DNA"/>
</dbReference>
<feature type="transmembrane region" description="Helical" evidence="7">
    <location>
        <begin position="20"/>
        <end position="42"/>
    </location>
</feature>
<dbReference type="SUPFAM" id="SSF161098">
    <property type="entry name" value="MetI-like"/>
    <property type="match status" value="2"/>
</dbReference>
<evidence type="ECO:0000256" key="1">
    <source>
        <dbReference type="ARBA" id="ARBA00004651"/>
    </source>
</evidence>
<feature type="transmembrane region" description="Helical" evidence="7">
    <location>
        <begin position="293"/>
        <end position="321"/>
    </location>
</feature>
<dbReference type="Proteomes" id="UP001595796">
    <property type="component" value="Unassembled WGS sequence"/>
</dbReference>
<dbReference type="CDD" id="cd06261">
    <property type="entry name" value="TM_PBP2"/>
    <property type="match status" value="2"/>
</dbReference>
<keyword evidence="10" id="KW-1185">Reference proteome</keyword>
<comment type="caution">
    <text evidence="9">The sequence shown here is derived from an EMBL/GenBank/DDBJ whole genome shotgun (WGS) entry which is preliminary data.</text>
</comment>
<keyword evidence="6 7" id="KW-0472">Membrane</keyword>
<keyword evidence="4 7" id="KW-0812">Transmembrane</keyword>
<evidence type="ECO:0000256" key="7">
    <source>
        <dbReference type="RuleBase" id="RU363032"/>
    </source>
</evidence>
<feature type="domain" description="ABC transmembrane type-1" evidence="8">
    <location>
        <begin position="62"/>
        <end position="267"/>
    </location>
</feature>
<evidence type="ECO:0000256" key="4">
    <source>
        <dbReference type="ARBA" id="ARBA00022692"/>
    </source>
</evidence>
<sequence>MTVFEEIAHTSKSRAPLNGWLVASGFVVALVLAPVVALGFIAARGSGELWPHLIRYVLPTAIVDTATLLIGTGSLAAFIGVGTAWLVTAHRFPGRGLLEVALLLPLAVPTYIMAYATIDLMHPLGPIQTAIRAVLGIASPADFRLPDLRTMWGAILIFGFVLYPYVYLATRAMFLMQSACVIDVARTLGAGRPAAFFRVALPLARPAIAVGTSLVMMEALNDLGASDILGVRTLTVSIYSTWVNNSSLGGAAQIALVMLAVVLGLIALERWARRHQRFNTQAQRSRRIAPSPLTGIAAFGAILFCAAPILFGFLFPGLYLLKEAAKVIARDGIAPHLLREAATTVTVASIATVVTVGLGLILAYTARLVRGPLPPFLVRAGSIGYAIPGTVLAVGLLVPLAGFDNAIDGVMRQWFGVSTGLLLSGTGFALIYAYAVRFLAISTGGVESGFLKIAPSLDAAARNLGETSSGVIRRVHIPLLRPALGGAALLVFVDAMKELSATLLLRPFGFETLATHVYSEASRGTYEDGSVAALLIVLVGLIPVALLARASQVPHAEGVRTAGRISSEA</sequence>
<feature type="transmembrane region" description="Helical" evidence="7">
    <location>
        <begin position="150"/>
        <end position="168"/>
    </location>
</feature>
<feature type="transmembrane region" description="Helical" evidence="7">
    <location>
        <begin position="195"/>
        <end position="217"/>
    </location>
</feature>
<evidence type="ECO:0000256" key="5">
    <source>
        <dbReference type="ARBA" id="ARBA00022989"/>
    </source>
</evidence>
<feature type="transmembrane region" description="Helical" evidence="7">
    <location>
        <begin position="529"/>
        <end position="548"/>
    </location>
</feature>
<feature type="transmembrane region" description="Helical" evidence="7">
    <location>
        <begin position="62"/>
        <end position="88"/>
    </location>
</feature>
<dbReference type="PROSITE" id="PS50928">
    <property type="entry name" value="ABC_TM1"/>
    <property type="match status" value="2"/>
</dbReference>
<feature type="transmembrane region" description="Helical" evidence="7">
    <location>
        <begin position="414"/>
        <end position="435"/>
    </location>
</feature>
<keyword evidence="5 7" id="KW-1133">Transmembrane helix</keyword>
<evidence type="ECO:0000256" key="6">
    <source>
        <dbReference type="ARBA" id="ARBA00023136"/>
    </source>
</evidence>
<proteinExistence type="inferred from homology"/>
<dbReference type="PANTHER" id="PTHR30183">
    <property type="entry name" value="MOLYBDENUM TRANSPORT SYSTEM PERMEASE PROTEIN MODB"/>
    <property type="match status" value="1"/>
</dbReference>
<evidence type="ECO:0000256" key="2">
    <source>
        <dbReference type="ARBA" id="ARBA00022448"/>
    </source>
</evidence>
<evidence type="ECO:0000313" key="9">
    <source>
        <dbReference type="EMBL" id="MFC5067211.1"/>
    </source>
</evidence>
<evidence type="ECO:0000259" key="8">
    <source>
        <dbReference type="PROSITE" id="PS50928"/>
    </source>
</evidence>
<feature type="transmembrane region" description="Helical" evidence="7">
    <location>
        <begin position="251"/>
        <end position="272"/>
    </location>
</feature>
<accession>A0ABV9Z2Y7</accession>
<dbReference type="InterPro" id="IPR000515">
    <property type="entry name" value="MetI-like"/>
</dbReference>
<evidence type="ECO:0000313" key="10">
    <source>
        <dbReference type="Proteomes" id="UP001595796"/>
    </source>
</evidence>
<name>A0ABV9Z2Y7_9HYPH</name>
<feature type="domain" description="ABC transmembrane type-1" evidence="8">
    <location>
        <begin position="341"/>
        <end position="547"/>
    </location>
</feature>
<gene>
    <name evidence="9" type="ORF">ACFPFW_04185</name>
</gene>
<dbReference type="Gene3D" id="1.10.3720.10">
    <property type="entry name" value="MetI-like"/>
    <property type="match status" value="2"/>
</dbReference>
<comment type="similarity">
    <text evidence="7">Belongs to the binding-protein-dependent transport system permease family.</text>
</comment>
<dbReference type="Pfam" id="PF00528">
    <property type="entry name" value="BPD_transp_1"/>
    <property type="match status" value="1"/>
</dbReference>
<keyword evidence="3" id="KW-1003">Cell membrane</keyword>
<feature type="transmembrane region" description="Helical" evidence="7">
    <location>
        <begin position="341"/>
        <end position="364"/>
    </location>
</feature>
<organism evidence="9 10">
    <name type="scientific">Flaviflagellibacter deserti</name>
    <dbReference type="NCBI Taxonomy" id="2267266"/>
    <lineage>
        <taxon>Bacteria</taxon>
        <taxon>Pseudomonadati</taxon>
        <taxon>Pseudomonadota</taxon>
        <taxon>Alphaproteobacteria</taxon>
        <taxon>Hyphomicrobiales</taxon>
        <taxon>Flaviflagellibacter</taxon>
    </lineage>
</organism>
<dbReference type="RefSeq" id="WP_114957171.1">
    <property type="nucleotide sequence ID" value="NZ_JBHSJF010000004.1"/>
</dbReference>
<feature type="transmembrane region" description="Helical" evidence="7">
    <location>
        <begin position="376"/>
        <end position="402"/>
    </location>
</feature>
<keyword evidence="2 7" id="KW-0813">Transport</keyword>
<feature type="transmembrane region" description="Helical" evidence="7">
    <location>
        <begin position="100"/>
        <end position="118"/>
    </location>
</feature>